<gene>
    <name evidence="2" type="ORF">RICGR_0925</name>
</gene>
<dbReference type="AlphaFoldDB" id="A8PN79"/>
<dbReference type="GO" id="GO:0016197">
    <property type="term" value="P:endosomal transport"/>
    <property type="evidence" value="ECO:0007669"/>
    <property type="project" value="TreeGrafter"/>
</dbReference>
<comment type="caution">
    <text evidence="2">The sequence shown here is derived from an EMBL/GenBank/DDBJ whole genome shotgun (WGS) entry which is preliminary data.</text>
</comment>
<reference evidence="2" key="2">
    <citation type="submission" date="2007-10" db="EMBL/GenBank/DDBJ databases">
        <authorList>
            <person name="Myers G.S."/>
        </authorList>
    </citation>
    <scope>NUCLEOTIDE SEQUENCE [LARGE SCALE GENOMIC DNA]</scope>
</reference>
<keyword evidence="2" id="KW-0808">Transferase</keyword>
<sequence length="292" mass="35033">MTFISYAQNFEDIMLWRALKHIKKGFYIDVGAFSPHDDSITKFFYEHQNWKGINIEPNFTQHQEFLIHRPRDINLPLAIGNQEKHLEFYIIKDPSNKNTGLSTFSKTIAQKHYTQGYSIKNKTIQVITLEQLFEKYVPPLQEIHFLKLDVEGFEQEVIQSNRWEYYQPWIILVEAISPMDYQETYQTWEPLLLSAGYSFVYSDQLNRFYVSSKHTELCQAFKYPPNIFDSFVIYNQIKPFIQQNKINEKRKIILAKRIVLKNIRLLWSHLNFLFKLINHFFKRLFSSILKKI</sequence>
<dbReference type="EMBL" id="AAQJ02000001">
    <property type="protein sequence ID" value="EDP45742.1"/>
    <property type="molecule type" value="Genomic_DNA"/>
</dbReference>
<proteinExistence type="predicted"/>
<dbReference type="InterPro" id="IPR029063">
    <property type="entry name" value="SAM-dependent_MTases_sf"/>
</dbReference>
<dbReference type="RefSeq" id="WP_006034730.1">
    <property type="nucleotide sequence ID" value="NZ_AAQJ02000001.1"/>
</dbReference>
<dbReference type="OrthoDB" id="4104638at2"/>
<dbReference type="InterPro" id="IPR053202">
    <property type="entry name" value="EGF_Rcpt_Signaling_Reg"/>
</dbReference>
<dbReference type="GO" id="GO:0005886">
    <property type="term" value="C:plasma membrane"/>
    <property type="evidence" value="ECO:0007669"/>
    <property type="project" value="TreeGrafter"/>
</dbReference>
<evidence type="ECO:0000313" key="2">
    <source>
        <dbReference type="EMBL" id="EDP45742.1"/>
    </source>
</evidence>
<reference evidence="2" key="1">
    <citation type="submission" date="2006-04" db="EMBL/GenBank/DDBJ databases">
        <authorList>
            <person name="Seshadri R."/>
            <person name="Federici B.A."/>
        </authorList>
    </citation>
    <scope>NUCLEOTIDE SEQUENCE [LARGE SCALE GENOMIC DNA]</scope>
</reference>
<evidence type="ECO:0000259" key="1">
    <source>
        <dbReference type="Pfam" id="PF05050"/>
    </source>
</evidence>
<keyword evidence="3" id="KW-1185">Reference proteome</keyword>
<dbReference type="Gene3D" id="3.40.50.150">
    <property type="entry name" value="Vaccinia Virus protein VP39"/>
    <property type="match status" value="1"/>
</dbReference>
<evidence type="ECO:0000313" key="3">
    <source>
        <dbReference type="Proteomes" id="UP000054075"/>
    </source>
</evidence>
<dbReference type="Pfam" id="PF05050">
    <property type="entry name" value="Methyltransf_21"/>
    <property type="match status" value="1"/>
</dbReference>
<dbReference type="InterPro" id="IPR006342">
    <property type="entry name" value="FkbM_mtfrase"/>
</dbReference>
<dbReference type="SUPFAM" id="SSF53335">
    <property type="entry name" value="S-adenosyl-L-methionine-dependent methyltransferases"/>
    <property type="match status" value="1"/>
</dbReference>
<dbReference type="STRING" id="59196.RICGR_0925"/>
<accession>A8PN79</accession>
<dbReference type="GO" id="GO:0005737">
    <property type="term" value="C:cytoplasm"/>
    <property type="evidence" value="ECO:0007669"/>
    <property type="project" value="GOC"/>
</dbReference>
<name>A8PN79_9COXI</name>
<dbReference type="eggNOG" id="COG1196">
    <property type="taxonomic scope" value="Bacteria"/>
</dbReference>
<protein>
    <submittedName>
        <fullName evidence="2">Methyltransferase FkbM</fullName>
    </submittedName>
</protein>
<dbReference type="NCBIfam" id="TIGR01444">
    <property type="entry name" value="fkbM_fam"/>
    <property type="match status" value="1"/>
</dbReference>
<keyword evidence="2" id="KW-0489">Methyltransferase</keyword>
<dbReference type="PANTHER" id="PTHR34009:SF2">
    <property type="entry name" value="PROTEIN STAR"/>
    <property type="match status" value="1"/>
</dbReference>
<dbReference type="GO" id="GO:0032259">
    <property type="term" value="P:methylation"/>
    <property type="evidence" value="ECO:0007669"/>
    <property type="project" value="UniProtKB-KW"/>
</dbReference>
<organism evidence="2 3">
    <name type="scientific">Rickettsiella grylli</name>
    <dbReference type="NCBI Taxonomy" id="59196"/>
    <lineage>
        <taxon>Bacteria</taxon>
        <taxon>Pseudomonadati</taxon>
        <taxon>Pseudomonadota</taxon>
        <taxon>Gammaproteobacteria</taxon>
        <taxon>Legionellales</taxon>
        <taxon>Coxiellaceae</taxon>
        <taxon>Rickettsiella</taxon>
    </lineage>
</organism>
<dbReference type="PANTHER" id="PTHR34009">
    <property type="entry name" value="PROTEIN STAR"/>
    <property type="match status" value="1"/>
</dbReference>
<feature type="domain" description="Methyltransferase FkbM" evidence="1">
    <location>
        <begin position="29"/>
        <end position="199"/>
    </location>
</feature>
<dbReference type="GO" id="GO:0008168">
    <property type="term" value="F:methyltransferase activity"/>
    <property type="evidence" value="ECO:0007669"/>
    <property type="project" value="UniProtKB-KW"/>
</dbReference>
<dbReference type="GO" id="GO:0006888">
    <property type="term" value="P:endoplasmic reticulum to Golgi vesicle-mediated transport"/>
    <property type="evidence" value="ECO:0007669"/>
    <property type="project" value="TreeGrafter"/>
</dbReference>
<dbReference type="Proteomes" id="UP000054075">
    <property type="component" value="Unassembled WGS sequence"/>
</dbReference>